<name>A0ABR2WVL7_9FUNG</name>
<evidence type="ECO:0000256" key="1">
    <source>
        <dbReference type="SAM" id="MobiDB-lite"/>
    </source>
</evidence>
<evidence type="ECO:0000313" key="2">
    <source>
        <dbReference type="EMBL" id="KAK9765569.1"/>
    </source>
</evidence>
<gene>
    <name evidence="2" type="ORF">K7432_005990</name>
</gene>
<feature type="compositionally biased region" description="Basic and acidic residues" evidence="1">
    <location>
        <begin position="64"/>
        <end position="74"/>
    </location>
</feature>
<evidence type="ECO:0000313" key="3">
    <source>
        <dbReference type="Proteomes" id="UP001479436"/>
    </source>
</evidence>
<organism evidence="2 3">
    <name type="scientific">Basidiobolus ranarum</name>
    <dbReference type="NCBI Taxonomy" id="34480"/>
    <lineage>
        <taxon>Eukaryota</taxon>
        <taxon>Fungi</taxon>
        <taxon>Fungi incertae sedis</taxon>
        <taxon>Zoopagomycota</taxon>
        <taxon>Entomophthoromycotina</taxon>
        <taxon>Basidiobolomycetes</taxon>
        <taxon>Basidiobolales</taxon>
        <taxon>Basidiobolaceae</taxon>
        <taxon>Basidiobolus</taxon>
    </lineage>
</organism>
<evidence type="ECO:0008006" key="4">
    <source>
        <dbReference type="Google" id="ProtNLM"/>
    </source>
</evidence>
<feature type="region of interest" description="Disordered" evidence="1">
    <location>
        <begin position="1"/>
        <end position="40"/>
    </location>
</feature>
<keyword evidence="3" id="KW-1185">Reference proteome</keyword>
<protein>
    <recommendedName>
        <fullName evidence="4">Active regulator of SIRT1</fullName>
    </recommendedName>
</protein>
<dbReference type="EMBL" id="JASJQH010000251">
    <property type="protein sequence ID" value="KAK9765569.1"/>
    <property type="molecule type" value="Genomic_DNA"/>
</dbReference>
<feature type="compositionally biased region" description="Basic and acidic residues" evidence="1">
    <location>
        <begin position="8"/>
        <end position="40"/>
    </location>
</feature>
<sequence length="129" mass="14968">MSQKISKKALEGLLRDLNGKSTRKEVSKVKKPNKLPDTKKGLKKFKLAQRLLSKKKEQKSHVNPLDELRGEKEIQEKNFQKNLEYFKSTTKTSSSEKELRKQVLERLSASAVPKSSKRDIDSDDEEYYQ</sequence>
<feature type="region of interest" description="Disordered" evidence="1">
    <location>
        <begin position="106"/>
        <end position="129"/>
    </location>
</feature>
<feature type="region of interest" description="Disordered" evidence="1">
    <location>
        <begin position="54"/>
        <end position="74"/>
    </location>
</feature>
<dbReference type="Proteomes" id="UP001479436">
    <property type="component" value="Unassembled WGS sequence"/>
</dbReference>
<comment type="caution">
    <text evidence="2">The sequence shown here is derived from an EMBL/GenBank/DDBJ whole genome shotgun (WGS) entry which is preliminary data.</text>
</comment>
<accession>A0ABR2WVL7</accession>
<proteinExistence type="predicted"/>
<reference evidence="2 3" key="1">
    <citation type="submission" date="2023-04" db="EMBL/GenBank/DDBJ databases">
        <title>Genome of Basidiobolus ranarum AG-B5.</title>
        <authorList>
            <person name="Stajich J.E."/>
            <person name="Carter-House D."/>
            <person name="Gryganskyi A."/>
        </authorList>
    </citation>
    <scope>NUCLEOTIDE SEQUENCE [LARGE SCALE GENOMIC DNA]</scope>
    <source>
        <strain evidence="2 3">AG-B5</strain>
    </source>
</reference>